<name>A0A9P5NKR8_GYMJU</name>
<dbReference type="OrthoDB" id="2750929at2759"/>
<evidence type="ECO:0000313" key="2">
    <source>
        <dbReference type="Proteomes" id="UP000724874"/>
    </source>
</evidence>
<evidence type="ECO:0000313" key="1">
    <source>
        <dbReference type="EMBL" id="KAF8893721.1"/>
    </source>
</evidence>
<dbReference type="AlphaFoldDB" id="A0A9P5NKR8"/>
<keyword evidence="2" id="KW-1185">Reference proteome</keyword>
<accession>A0A9P5NKR8</accession>
<gene>
    <name evidence="1" type="ORF">CPB84DRAFT_1826009</name>
</gene>
<reference evidence="1" key="1">
    <citation type="submission" date="2020-11" db="EMBL/GenBank/DDBJ databases">
        <authorList>
            <consortium name="DOE Joint Genome Institute"/>
            <person name="Ahrendt S."/>
            <person name="Riley R."/>
            <person name="Andreopoulos W."/>
            <person name="LaButti K."/>
            <person name="Pangilinan J."/>
            <person name="Ruiz-duenas F.J."/>
            <person name="Barrasa J.M."/>
            <person name="Sanchez-Garcia M."/>
            <person name="Camarero S."/>
            <person name="Miyauchi S."/>
            <person name="Serrano A."/>
            <person name="Linde D."/>
            <person name="Babiker R."/>
            <person name="Drula E."/>
            <person name="Ayuso-Fernandez I."/>
            <person name="Pacheco R."/>
            <person name="Padilla G."/>
            <person name="Ferreira P."/>
            <person name="Barriuso J."/>
            <person name="Kellner H."/>
            <person name="Castanera R."/>
            <person name="Alfaro M."/>
            <person name="Ramirez L."/>
            <person name="Pisabarro A.G."/>
            <person name="Kuo A."/>
            <person name="Tritt A."/>
            <person name="Lipzen A."/>
            <person name="He G."/>
            <person name="Yan M."/>
            <person name="Ng V."/>
            <person name="Cullen D."/>
            <person name="Martin F."/>
            <person name="Rosso M.-N."/>
            <person name="Henrissat B."/>
            <person name="Hibbett D."/>
            <person name="Martinez A.T."/>
            <person name="Grigoriev I.V."/>
        </authorList>
    </citation>
    <scope>NUCLEOTIDE SEQUENCE</scope>
    <source>
        <strain evidence="1">AH 44721</strain>
    </source>
</reference>
<dbReference type="Proteomes" id="UP000724874">
    <property type="component" value="Unassembled WGS sequence"/>
</dbReference>
<sequence length="335" mass="38558">MWFYRPTQSYLAKFASRRSNARRFLSASVSRSPRPISRTIQTLDWRNLDSMGQQVYDLSGKTGVRFHIPSESTHTLIHYHRSKKSAVKFPPDTVGVLYYRQPPDLPSLAGEIRFRILSDIHHFHEGKDLGRSNGEPWTIHMHSLAKNIGFKGLLAKLIRESLIDESVIADLQKFPSLGQGSTDFQYEFNEPFIIDMANAYISRTFMNQSMSHHFYWQCFKDVIREKGNKEKSAQMVTISYTGRILARLELSHSPERPAKYRGVVVRVLEVLEPLECLRPELSAFQSPVPGHLLMRKKRVGSYLVERPLISYLSARKDGQIIAEFAGCHGNNFWKD</sequence>
<comment type="caution">
    <text evidence="1">The sequence shown here is derived from an EMBL/GenBank/DDBJ whole genome shotgun (WGS) entry which is preliminary data.</text>
</comment>
<protein>
    <submittedName>
        <fullName evidence="1">Uncharacterized protein</fullName>
    </submittedName>
</protein>
<dbReference type="EMBL" id="JADNYJ010000066">
    <property type="protein sequence ID" value="KAF8893721.1"/>
    <property type="molecule type" value="Genomic_DNA"/>
</dbReference>
<proteinExistence type="predicted"/>
<organism evidence="1 2">
    <name type="scientific">Gymnopilus junonius</name>
    <name type="common">Spectacular rustgill mushroom</name>
    <name type="synonym">Gymnopilus spectabilis subsp. junonius</name>
    <dbReference type="NCBI Taxonomy" id="109634"/>
    <lineage>
        <taxon>Eukaryota</taxon>
        <taxon>Fungi</taxon>
        <taxon>Dikarya</taxon>
        <taxon>Basidiomycota</taxon>
        <taxon>Agaricomycotina</taxon>
        <taxon>Agaricomycetes</taxon>
        <taxon>Agaricomycetidae</taxon>
        <taxon>Agaricales</taxon>
        <taxon>Agaricineae</taxon>
        <taxon>Hymenogastraceae</taxon>
        <taxon>Gymnopilus</taxon>
    </lineage>
</organism>